<sequence length="88" mass="10305">MKKIEMKRLVFLGVKKGEKKTGLYLLKKRGAKAVKWHLIVYHDPLNQMEEDGIEKPFFEWGRVKIASGGGIKDEVNRTFYCPQNFDFE</sequence>
<comment type="caution">
    <text evidence="1">The sequence shown here is derived from an EMBL/GenBank/DDBJ whole genome shotgun (WGS) entry which is preliminary data.</text>
</comment>
<organism evidence="1 2">
    <name type="scientific">Candidatus Methanofishera endochildressiae</name>
    <dbReference type="NCBI Taxonomy" id="2738884"/>
    <lineage>
        <taxon>Bacteria</taxon>
        <taxon>Pseudomonadati</taxon>
        <taxon>Pseudomonadota</taxon>
        <taxon>Gammaproteobacteria</taxon>
        <taxon>Candidatus Methanofishera</taxon>
    </lineage>
</organism>
<dbReference type="EMBL" id="JACCHS010000110">
    <property type="protein sequence ID" value="NYT47246.1"/>
    <property type="molecule type" value="Genomic_DNA"/>
</dbReference>
<evidence type="ECO:0000313" key="1">
    <source>
        <dbReference type="EMBL" id="NYT47246.1"/>
    </source>
</evidence>
<gene>
    <name evidence="1" type="ORF">H0A75_06365</name>
</gene>
<dbReference type="AlphaFoldDB" id="A0A7Z0MP58"/>
<reference evidence="1 2" key="1">
    <citation type="submission" date="2020-05" db="EMBL/GenBank/DDBJ databases">
        <title>Horizontal transmission and recombination maintain forever young bacterial symbiont genomes.</title>
        <authorList>
            <person name="Russell S.L."/>
            <person name="Pepper-Tunick E."/>
            <person name="Svedberg J."/>
            <person name="Byrne A."/>
            <person name="Ruelas Castillo J."/>
            <person name="Vollmers C."/>
            <person name="Beinart R.A."/>
            <person name="Corbett-Detig R."/>
        </authorList>
    </citation>
    <scope>NUCLEOTIDE SEQUENCE [LARGE SCALE GENOMIC DNA]</scope>
    <source>
        <strain evidence="1">4727-3</strain>
    </source>
</reference>
<dbReference type="Proteomes" id="UP000537890">
    <property type="component" value="Unassembled WGS sequence"/>
</dbReference>
<proteinExistence type="predicted"/>
<name>A0A7Z0MP58_9GAMM</name>
<protein>
    <submittedName>
        <fullName evidence="1">Uncharacterized protein</fullName>
    </submittedName>
</protein>
<evidence type="ECO:0000313" key="2">
    <source>
        <dbReference type="Proteomes" id="UP000537890"/>
    </source>
</evidence>
<accession>A0A7Z0MP58</accession>